<gene>
    <name evidence="2" type="ORF">D6201_07975</name>
</gene>
<keyword evidence="1" id="KW-1133">Transmembrane helix</keyword>
<feature type="transmembrane region" description="Helical" evidence="1">
    <location>
        <begin position="26"/>
        <end position="45"/>
    </location>
</feature>
<accession>A0A419RU44</accession>
<keyword evidence="1" id="KW-0472">Membrane</keyword>
<comment type="caution">
    <text evidence="2">The sequence shown here is derived from an EMBL/GenBank/DDBJ whole genome shotgun (WGS) entry which is preliminary data.</text>
</comment>
<evidence type="ECO:0000313" key="2">
    <source>
        <dbReference type="EMBL" id="RJY09302.1"/>
    </source>
</evidence>
<sequence>MTHARILSRFLYITSRELDMSDIQKALLWASAMIVLALAVAAGLVSESTATPFFYTIPALAVATSSRTRSCGIFARRKT</sequence>
<keyword evidence="1" id="KW-0812">Transmembrane</keyword>
<proteinExistence type="predicted"/>
<name>A0A419RU44_9SPHN</name>
<reference evidence="2 3" key="1">
    <citation type="journal article" date="2017" name="Int. J. Syst. Evol. Microbiol.">
        <title>Erythrobacter aquimixticola sp. nov., isolated from the junction between the ocean and a freshwater spring.</title>
        <authorList>
            <person name="Park S."/>
            <person name="Jung Y.T."/>
            <person name="Choi S.J."/>
            <person name="Yoon J.H."/>
        </authorList>
    </citation>
    <scope>NUCLEOTIDE SEQUENCE [LARGE SCALE GENOMIC DNA]</scope>
    <source>
        <strain evidence="2 3">JSSK-14</strain>
    </source>
</reference>
<dbReference type="AlphaFoldDB" id="A0A419RU44"/>
<evidence type="ECO:0000256" key="1">
    <source>
        <dbReference type="SAM" id="Phobius"/>
    </source>
</evidence>
<evidence type="ECO:0000313" key="3">
    <source>
        <dbReference type="Proteomes" id="UP000285232"/>
    </source>
</evidence>
<organism evidence="2 3">
    <name type="scientific">Aurantiacibacter aquimixticola</name>
    <dbReference type="NCBI Taxonomy" id="1958945"/>
    <lineage>
        <taxon>Bacteria</taxon>
        <taxon>Pseudomonadati</taxon>
        <taxon>Pseudomonadota</taxon>
        <taxon>Alphaproteobacteria</taxon>
        <taxon>Sphingomonadales</taxon>
        <taxon>Erythrobacteraceae</taxon>
        <taxon>Aurantiacibacter</taxon>
    </lineage>
</organism>
<dbReference type="Proteomes" id="UP000285232">
    <property type="component" value="Unassembled WGS sequence"/>
</dbReference>
<protein>
    <submittedName>
        <fullName evidence="2">Uncharacterized protein</fullName>
    </submittedName>
</protein>
<keyword evidence="3" id="KW-1185">Reference proteome</keyword>
<dbReference type="EMBL" id="RAHX01000001">
    <property type="protein sequence ID" value="RJY09302.1"/>
    <property type="molecule type" value="Genomic_DNA"/>
</dbReference>